<name>A0A1I0D9C8_9FIRM</name>
<evidence type="ECO:0000313" key="3">
    <source>
        <dbReference type="EMBL" id="SET28142.1"/>
    </source>
</evidence>
<dbReference type="EMBL" id="FOIN01000005">
    <property type="protein sequence ID" value="SET28142.1"/>
    <property type="molecule type" value="Genomic_DNA"/>
</dbReference>
<dbReference type="CDD" id="cd03801">
    <property type="entry name" value="GT4_PimA-like"/>
    <property type="match status" value="1"/>
</dbReference>
<dbReference type="InterPro" id="IPR001296">
    <property type="entry name" value="Glyco_trans_1"/>
</dbReference>
<dbReference type="AlphaFoldDB" id="A0A1I0D9C8"/>
<dbReference type="Gene3D" id="3.40.50.2000">
    <property type="entry name" value="Glycogen Phosphorylase B"/>
    <property type="match status" value="2"/>
</dbReference>
<dbReference type="GO" id="GO:0009103">
    <property type="term" value="P:lipopolysaccharide biosynthetic process"/>
    <property type="evidence" value="ECO:0007669"/>
    <property type="project" value="TreeGrafter"/>
</dbReference>
<reference evidence="4" key="1">
    <citation type="submission" date="2016-10" db="EMBL/GenBank/DDBJ databases">
        <authorList>
            <person name="Varghese N."/>
            <person name="Submissions S."/>
        </authorList>
    </citation>
    <scope>NUCLEOTIDE SEQUENCE [LARGE SCALE GENOMIC DNA]</scope>
    <source>
        <strain evidence="4">DSM 1551</strain>
    </source>
</reference>
<evidence type="ECO:0000256" key="1">
    <source>
        <dbReference type="ARBA" id="ARBA00022679"/>
    </source>
</evidence>
<evidence type="ECO:0000259" key="2">
    <source>
        <dbReference type="Pfam" id="PF00534"/>
    </source>
</evidence>
<dbReference type="GeneID" id="78287779"/>
<gene>
    <name evidence="3" type="ORF">SAMN04489758_10553</name>
</gene>
<dbReference type="SUPFAM" id="SSF53756">
    <property type="entry name" value="UDP-Glycosyltransferase/glycogen phosphorylase"/>
    <property type="match status" value="1"/>
</dbReference>
<evidence type="ECO:0000313" key="4">
    <source>
        <dbReference type="Proteomes" id="UP000198558"/>
    </source>
</evidence>
<dbReference type="Proteomes" id="UP000198558">
    <property type="component" value="Unassembled WGS sequence"/>
</dbReference>
<dbReference type="GO" id="GO:0016757">
    <property type="term" value="F:glycosyltransferase activity"/>
    <property type="evidence" value="ECO:0007669"/>
    <property type="project" value="InterPro"/>
</dbReference>
<dbReference type="PANTHER" id="PTHR46401">
    <property type="entry name" value="GLYCOSYLTRANSFERASE WBBK-RELATED"/>
    <property type="match status" value="1"/>
</dbReference>
<keyword evidence="4" id="KW-1185">Reference proteome</keyword>
<dbReference type="PANTHER" id="PTHR46401:SF2">
    <property type="entry name" value="GLYCOSYLTRANSFERASE WBBK-RELATED"/>
    <property type="match status" value="1"/>
</dbReference>
<dbReference type="RefSeq" id="WP_092352635.1">
    <property type="nucleotide sequence ID" value="NZ_CAOJGJ010000011.1"/>
</dbReference>
<dbReference type="Pfam" id="PF00534">
    <property type="entry name" value="Glycos_transf_1"/>
    <property type="match status" value="1"/>
</dbReference>
<feature type="domain" description="Glycosyl transferase family 1" evidence="2">
    <location>
        <begin position="231"/>
        <end position="388"/>
    </location>
</feature>
<protein>
    <submittedName>
        <fullName evidence="3">Glycosyl transferases group 1</fullName>
    </submittedName>
</protein>
<sequence length="420" mass="49387">MKIIVAHPGKQHSYRTASALKKRGFLFKYITTIYDSEKCFSIKILKHLLPYNEKKRITTRRNIDLDDDDVIQFCVISGYIEAFLSRFSKINYIYRFWQQFNADRFGRKVAIYAIKNNVDAIIIYDSNAYKCFEILKKKRSKIVRIMDVSHINRIYQHEIVFNLRNNDVNDNEDCLPYLFPKWYLKKIIKENENTDYFLVPSHFVAKSLEYSGINEKNIFEIPYGSNFSFSSKIKLKKINKIVFLFVGKISFAKGITFLLQAFEKISNNNVELRLVGEYDDSKWFYKKYCDKKNICFVGKKLHNEVLEELSSADVFILPSLMEGMSLAGLEAISCGLPIICTNSSGLDKFVDERINGFIVEPKNIDQLYEKLKWCIEHKNNLMTMGEYSLEKSKMCTWENYENNFINTIIDILNREGIFYE</sequence>
<dbReference type="OrthoDB" id="9802525at2"/>
<organism evidence="3 4">
    <name type="scientific">Thomasclavelia cocleata</name>
    <dbReference type="NCBI Taxonomy" id="69824"/>
    <lineage>
        <taxon>Bacteria</taxon>
        <taxon>Bacillati</taxon>
        <taxon>Bacillota</taxon>
        <taxon>Erysipelotrichia</taxon>
        <taxon>Erysipelotrichales</taxon>
        <taxon>Coprobacillaceae</taxon>
        <taxon>Thomasclavelia</taxon>
    </lineage>
</organism>
<accession>A0A1I0D9C8</accession>
<proteinExistence type="predicted"/>
<keyword evidence="1 3" id="KW-0808">Transferase</keyword>